<keyword evidence="6" id="KW-0378">Hydrolase</keyword>
<dbReference type="GO" id="GO:0006508">
    <property type="term" value="P:proteolysis"/>
    <property type="evidence" value="ECO:0007669"/>
    <property type="project" value="UniProtKB-KW"/>
</dbReference>
<organism evidence="13 14">
    <name type="scientific">Populus tomentosa</name>
    <name type="common">Chinese white poplar</name>
    <dbReference type="NCBI Taxonomy" id="118781"/>
    <lineage>
        <taxon>Eukaryota</taxon>
        <taxon>Viridiplantae</taxon>
        <taxon>Streptophyta</taxon>
        <taxon>Embryophyta</taxon>
        <taxon>Tracheophyta</taxon>
        <taxon>Spermatophyta</taxon>
        <taxon>Magnoliopsida</taxon>
        <taxon>eudicotyledons</taxon>
        <taxon>Gunneridae</taxon>
        <taxon>Pentapetalae</taxon>
        <taxon>rosids</taxon>
        <taxon>fabids</taxon>
        <taxon>Malpighiales</taxon>
        <taxon>Salicaceae</taxon>
        <taxon>Saliceae</taxon>
        <taxon>Populus</taxon>
    </lineage>
</organism>
<evidence type="ECO:0000256" key="11">
    <source>
        <dbReference type="SAM" id="SignalP"/>
    </source>
</evidence>
<dbReference type="Pfam" id="PF00413">
    <property type="entry name" value="Peptidase_M10"/>
    <property type="match status" value="1"/>
</dbReference>
<dbReference type="PANTHER" id="PTHR10201:SF272">
    <property type="entry name" value="METALLOENDOPROTEINASE 5-MMP"/>
    <property type="match status" value="1"/>
</dbReference>
<dbReference type="InterPro" id="IPR033739">
    <property type="entry name" value="M10A_MMP"/>
</dbReference>
<keyword evidence="4" id="KW-0479">Metal-binding</keyword>
<dbReference type="InterPro" id="IPR002477">
    <property type="entry name" value="Peptidoglycan-bd-like"/>
</dbReference>
<dbReference type="PANTHER" id="PTHR10201">
    <property type="entry name" value="MATRIX METALLOPROTEINASE"/>
    <property type="match status" value="1"/>
</dbReference>
<dbReference type="PROSITE" id="PS00546">
    <property type="entry name" value="CYSTEINE_SWITCH"/>
    <property type="match status" value="1"/>
</dbReference>
<dbReference type="GO" id="GO:0004222">
    <property type="term" value="F:metalloendopeptidase activity"/>
    <property type="evidence" value="ECO:0007669"/>
    <property type="project" value="InterPro"/>
</dbReference>
<reference evidence="13" key="1">
    <citation type="journal article" date="2020" name="bioRxiv">
        <title>Hybrid origin of Populus tomentosa Carr. identified through genome sequencing and phylogenomic analysis.</title>
        <authorList>
            <person name="An X."/>
            <person name="Gao K."/>
            <person name="Chen Z."/>
            <person name="Li J."/>
            <person name="Yang X."/>
            <person name="Yang X."/>
            <person name="Zhou J."/>
            <person name="Guo T."/>
            <person name="Zhao T."/>
            <person name="Huang S."/>
            <person name="Miao D."/>
            <person name="Khan W.U."/>
            <person name="Rao P."/>
            <person name="Ye M."/>
            <person name="Lei B."/>
            <person name="Liao W."/>
            <person name="Wang J."/>
            <person name="Ji L."/>
            <person name="Li Y."/>
            <person name="Guo B."/>
            <person name="Mustafa N.S."/>
            <person name="Li S."/>
            <person name="Yun Q."/>
            <person name="Keller S.R."/>
            <person name="Mao J."/>
            <person name="Zhang R."/>
            <person name="Strauss S.H."/>
        </authorList>
    </citation>
    <scope>NUCLEOTIDE SEQUENCE</scope>
    <source>
        <strain evidence="13">GM15</strain>
        <tissue evidence="13">Leaf</tissue>
    </source>
</reference>
<accession>A0A8X7YCR3</accession>
<evidence type="ECO:0000256" key="7">
    <source>
        <dbReference type="ARBA" id="ARBA00022833"/>
    </source>
</evidence>
<dbReference type="InterPro" id="IPR001818">
    <property type="entry name" value="Pept_M10_metallopeptidase"/>
</dbReference>
<dbReference type="GO" id="GO:0030574">
    <property type="term" value="P:collagen catabolic process"/>
    <property type="evidence" value="ECO:0007669"/>
    <property type="project" value="TreeGrafter"/>
</dbReference>
<evidence type="ECO:0000256" key="8">
    <source>
        <dbReference type="ARBA" id="ARBA00023049"/>
    </source>
</evidence>
<dbReference type="InterPro" id="IPR021158">
    <property type="entry name" value="Pept_M10A_Zn_BS"/>
</dbReference>
<evidence type="ECO:0000259" key="12">
    <source>
        <dbReference type="SMART" id="SM00235"/>
    </source>
</evidence>
<keyword evidence="3" id="KW-0645">Protease</keyword>
<dbReference type="EMBL" id="JAAWWB010000030">
    <property type="protein sequence ID" value="KAG6746223.1"/>
    <property type="molecule type" value="Genomic_DNA"/>
</dbReference>
<evidence type="ECO:0000256" key="1">
    <source>
        <dbReference type="ARBA" id="ARBA00001947"/>
    </source>
</evidence>
<dbReference type="AlphaFoldDB" id="A0A8X7YCR3"/>
<comment type="cofactor">
    <cofactor evidence="1">
        <name>Zn(2+)</name>
        <dbReference type="ChEBI" id="CHEBI:29105"/>
    </cofactor>
</comment>
<comment type="caution">
    <text evidence="13">The sequence shown here is derived from an EMBL/GenBank/DDBJ whole genome shotgun (WGS) entry which is preliminary data.</text>
</comment>
<evidence type="ECO:0000256" key="9">
    <source>
        <dbReference type="ARBA" id="ARBA00023145"/>
    </source>
</evidence>
<keyword evidence="5 11" id="KW-0732">Signal</keyword>
<dbReference type="GO" id="GO:0030198">
    <property type="term" value="P:extracellular matrix organization"/>
    <property type="evidence" value="ECO:0007669"/>
    <property type="project" value="TreeGrafter"/>
</dbReference>
<comment type="similarity">
    <text evidence="2">Belongs to the peptidase M10A family. Matrix metalloproteinases (MMPs) subfamily.</text>
</comment>
<keyword evidence="8" id="KW-0482">Metalloprotease</keyword>
<keyword evidence="7" id="KW-0862">Zinc</keyword>
<dbReference type="Proteomes" id="UP000886885">
    <property type="component" value="Chromosome 15D"/>
</dbReference>
<keyword evidence="9" id="KW-0865">Zymogen</keyword>
<dbReference type="SMART" id="SM00235">
    <property type="entry name" value="ZnMc"/>
    <property type="match status" value="1"/>
</dbReference>
<gene>
    <name evidence="13" type="ORF">POTOM_050753</name>
</gene>
<dbReference type="GO" id="GO:0031012">
    <property type="term" value="C:extracellular matrix"/>
    <property type="evidence" value="ECO:0007669"/>
    <property type="project" value="InterPro"/>
</dbReference>
<feature type="chain" id="PRO_5036491329" description="Peptidase metallopeptidase domain-containing protein" evidence="11">
    <location>
        <begin position="31"/>
        <end position="393"/>
    </location>
</feature>
<dbReference type="GO" id="GO:0008270">
    <property type="term" value="F:zinc ion binding"/>
    <property type="evidence" value="ECO:0007669"/>
    <property type="project" value="InterPro"/>
</dbReference>
<name>A0A8X7YCR3_POPTO</name>
<proteinExistence type="inferred from homology"/>
<dbReference type="OrthoDB" id="406838at2759"/>
<evidence type="ECO:0000313" key="14">
    <source>
        <dbReference type="Proteomes" id="UP000886885"/>
    </source>
</evidence>
<evidence type="ECO:0000256" key="3">
    <source>
        <dbReference type="ARBA" id="ARBA00022670"/>
    </source>
</evidence>
<protein>
    <recommendedName>
        <fullName evidence="12">Peptidase metallopeptidase domain-containing protein</fullName>
    </recommendedName>
</protein>
<keyword evidence="14" id="KW-1185">Reference proteome</keyword>
<evidence type="ECO:0000256" key="5">
    <source>
        <dbReference type="ARBA" id="ARBA00022729"/>
    </source>
</evidence>
<evidence type="ECO:0000313" key="13">
    <source>
        <dbReference type="EMBL" id="KAG6746223.1"/>
    </source>
</evidence>
<evidence type="ECO:0000256" key="10">
    <source>
        <dbReference type="ARBA" id="ARBA00023180"/>
    </source>
</evidence>
<sequence>MIKSRQHHHRFIIRTILLLLSLNSVPSISAHFFPNFTSIPEELLKNATGNPWDFFQQLAGCHAGKKYDGLAKLKHYFQYFGYIPNSLSNFTDDFDDYLESALRTYQQNFNLNVTGELDDQTVNHVVRPRCGNPDIINGSTSMNSGKTNNTSSSHHFHTVSHYSFFTGQPRWRKQALTYVFSPENPLSDEVKAVFSRAFDRWSTVIPLNFSQTDSVYTADIRIAFFSGDHGDGEPFDGVLGTLAHAFSPQNGRLHLDDDEHWVVTGDVRTSDVTSAVDLESVAVHEIGHLLGLGHSSVEESIMYPSISSRTRKVELATDDIEGIQTLYGSNPNFNGSSAQTVQERETGSGSGSGAAHCVHSRKLETLKVQESNICVPVSTNFLSYLVCLQRLPP</sequence>
<feature type="domain" description="Peptidase metallopeptidase" evidence="12">
    <location>
        <begin position="167"/>
        <end position="329"/>
    </location>
</feature>
<dbReference type="FunFam" id="3.40.390.10:FF:000018">
    <property type="entry name" value="Metalloendoproteinase 1"/>
    <property type="match status" value="1"/>
</dbReference>
<dbReference type="CDD" id="cd04278">
    <property type="entry name" value="ZnMc_MMP"/>
    <property type="match status" value="1"/>
</dbReference>
<dbReference type="InterPro" id="IPR006026">
    <property type="entry name" value="Peptidase_Metallo"/>
</dbReference>
<keyword evidence="10" id="KW-0325">Glycoprotein</keyword>
<evidence type="ECO:0000256" key="4">
    <source>
        <dbReference type="ARBA" id="ARBA00022723"/>
    </source>
</evidence>
<evidence type="ECO:0000256" key="2">
    <source>
        <dbReference type="ARBA" id="ARBA00009614"/>
    </source>
</evidence>
<evidence type="ECO:0000256" key="6">
    <source>
        <dbReference type="ARBA" id="ARBA00022801"/>
    </source>
</evidence>
<dbReference type="Pfam" id="PF01471">
    <property type="entry name" value="PG_binding_1"/>
    <property type="match status" value="1"/>
</dbReference>
<feature type="signal peptide" evidence="11">
    <location>
        <begin position="1"/>
        <end position="30"/>
    </location>
</feature>